<dbReference type="InterPro" id="IPR007184">
    <property type="entry name" value="Mannoside_phosphorylase"/>
</dbReference>
<reference evidence="4 5" key="2">
    <citation type="submission" date="2015-02" db="EMBL/GenBank/DDBJ databases">
        <title>The complete genome of Sphingomonas hengshuiensis sp. WHSC-8 isolated from soil of Hengshui Lake.</title>
        <authorList>
            <person name="Wei S."/>
            <person name="Guo J."/>
            <person name="Su C."/>
            <person name="Wu R."/>
            <person name="Zhang Z."/>
            <person name="Liang K."/>
            <person name="Li H."/>
            <person name="Wang T."/>
            <person name="Liu H."/>
            <person name="Zhang C."/>
            <person name="Li Z."/>
            <person name="Wang Q."/>
            <person name="Meng J."/>
        </authorList>
    </citation>
    <scope>NUCLEOTIDE SEQUENCE [LARGE SCALE GENOMIC DNA]</scope>
    <source>
        <strain evidence="4 5">WHSC-8</strain>
    </source>
</reference>
<evidence type="ECO:0000313" key="4">
    <source>
        <dbReference type="EMBL" id="AJP74139.1"/>
    </source>
</evidence>
<dbReference type="PANTHER" id="PTHR34106:SF5">
    <property type="entry name" value="GLYCOSIDASE"/>
    <property type="match status" value="1"/>
</dbReference>
<comment type="similarity">
    <text evidence="3">Belongs to the glycosyl hydrolase 130 family.</text>
</comment>
<gene>
    <name evidence="4" type="ORF">TS85_23615</name>
</gene>
<dbReference type="EMBL" id="CP010836">
    <property type="protein sequence ID" value="AJP74139.1"/>
    <property type="molecule type" value="Genomic_DNA"/>
</dbReference>
<keyword evidence="4" id="KW-0378">Hydrolase</keyword>
<sequence length="376" mass="41715">MNYPVDRLVLVPDDIDLSRSPLAGHFDAETYVLGAFNPGLTRLASGNLLMMVRIAEALRHPVRDGNVHSIRWEAREDGTGRYVLDAWPLDFADTADPRKFMLRGGGWKIMALTSLSWLLPVELTPDGLEVVAIHYDRAVAPQDSLQCYGVEDARISKVGDRYLMTTCSVSPERHSTTLYSSPDGLDWTFEDVVLDHQNKDMLIFEGLIDGQYWAQTRPLGDLYFAYPPGSEWRAGPSINLALSPDGHFWKPYRKPGIRPHAGTVATARMGGGTPPILTDTGWLSLWHGVEPKEIVGIYRTYWSLLDRDDPSIVLATDHAPLLEANPALTQPIEHQMYIHDVVFTTGIADGGDHYVVASGEADLACRITHIPKTAFA</sequence>
<keyword evidence="2" id="KW-0808">Transferase</keyword>
<dbReference type="InterPro" id="IPR023296">
    <property type="entry name" value="Glyco_hydro_beta-prop_sf"/>
</dbReference>
<dbReference type="GO" id="GO:0016757">
    <property type="term" value="F:glycosyltransferase activity"/>
    <property type="evidence" value="ECO:0007669"/>
    <property type="project" value="UniProtKB-KW"/>
</dbReference>
<evidence type="ECO:0000256" key="1">
    <source>
        <dbReference type="ARBA" id="ARBA00022676"/>
    </source>
</evidence>
<keyword evidence="4" id="KW-0326">Glycosidase</keyword>
<dbReference type="RefSeq" id="WP_044335542.1">
    <property type="nucleotide sequence ID" value="NZ_CP010836.1"/>
</dbReference>
<accession>A0A7U5BF68</accession>
<organism evidence="4 5">
    <name type="scientific">Sphingomonas hengshuiensis</name>
    <dbReference type="NCBI Taxonomy" id="1609977"/>
    <lineage>
        <taxon>Bacteria</taxon>
        <taxon>Pseudomonadati</taxon>
        <taxon>Pseudomonadota</taxon>
        <taxon>Alphaproteobacteria</taxon>
        <taxon>Sphingomonadales</taxon>
        <taxon>Sphingomonadaceae</taxon>
        <taxon>Sphingomonas</taxon>
    </lineage>
</organism>
<dbReference type="OrthoDB" id="9776657at2"/>
<dbReference type="KEGG" id="sphi:TS85_23615"/>
<dbReference type="Proteomes" id="UP000032300">
    <property type="component" value="Chromosome"/>
</dbReference>
<keyword evidence="5" id="KW-1185">Reference proteome</keyword>
<keyword evidence="1" id="KW-0328">Glycosyltransferase</keyword>
<evidence type="ECO:0000256" key="3">
    <source>
        <dbReference type="ARBA" id="ARBA00024356"/>
    </source>
</evidence>
<dbReference type="Gene3D" id="2.115.10.20">
    <property type="entry name" value="Glycosyl hydrolase domain, family 43"/>
    <property type="match status" value="1"/>
</dbReference>
<evidence type="ECO:0000256" key="2">
    <source>
        <dbReference type="ARBA" id="ARBA00022679"/>
    </source>
</evidence>
<evidence type="ECO:0000313" key="5">
    <source>
        <dbReference type="Proteomes" id="UP000032300"/>
    </source>
</evidence>
<dbReference type="AlphaFoldDB" id="A0A7U5BF68"/>
<dbReference type="PANTHER" id="PTHR34106">
    <property type="entry name" value="GLYCOSIDASE"/>
    <property type="match status" value="1"/>
</dbReference>
<dbReference type="Pfam" id="PF04041">
    <property type="entry name" value="Glyco_hydro_130"/>
    <property type="match status" value="1"/>
</dbReference>
<dbReference type="GO" id="GO:0016798">
    <property type="term" value="F:hydrolase activity, acting on glycosyl bonds"/>
    <property type="evidence" value="ECO:0007669"/>
    <property type="project" value="UniProtKB-KW"/>
</dbReference>
<protein>
    <submittedName>
        <fullName evidence="4">Glycosidase</fullName>
    </submittedName>
</protein>
<name>A0A7U5BF68_9SPHN</name>
<reference evidence="4 5" key="1">
    <citation type="journal article" date="2015" name="Int. J. Syst. Evol. Microbiol.">
        <title>Sphingomonas hengshuiensis sp. nov., isolated from lake wetland.</title>
        <authorList>
            <person name="Wei S."/>
            <person name="Wang T."/>
            <person name="Liu H."/>
            <person name="Zhang C."/>
            <person name="Guo J."/>
            <person name="Wang Q."/>
            <person name="Liang K."/>
            <person name="Zhang Z."/>
        </authorList>
    </citation>
    <scope>NUCLEOTIDE SEQUENCE [LARGE SCALE GENOMIC DNA]</scope>
    <source>
        <strain evidence="4 5">WHSC-8</strain>
    </source>
</reference>
<proteinExistence type="inferred from homology"/>
<dbReference type="SUPFAM" id="SSF75005">
    <property type="entry name" value="Arabinanase/levansucrase/invertase"/>
    <property type="match status" value="1"/>
</dbReference>